<dbReference type="EMBL" id="FOMI01000013">
    <property type="protein sequence ID" value="SFD41773.1"/>
    <property type="molecule type" value="Genomic_DNA"/>
</dbReference>
<keyword evidence="2" id="KW-1185">Reference proteome</keyword>
<evidence type="ECO:0000313" key="2">
    <source>
        <dbReference type="Proteomes" id="UP000199439"/>
    </source>
</evidence>
<dbReference type="Proteomes" id="UP000199439">
    <property type="component" value="Unassembled WGS sequence"/>
</dbReference>
<evidence type="ECO:0000313" key="1">
    <source>
        <dbReference type="EMBL" id="SFD41773.1"/>
    </source>
</evidence>
<reference evidence="2" key="1">
    <citation type="submission" date="2016-10" db="EMBL/GenBank/DDBJ databases">
        <authorList>
            <person name="Varghese N."/>
            <person name="Submissions S."/>
        </authorList>
    </citation>
    <scope>NUCLEOTIDE SEQUENCE [LARGE SCALE GENOMIC DNA]</scope>
    <source>
        <strain evidence="2">DSM 25730</strain>
    </source>
</reference>
<dbReference type="AlphaFoldDB" id="A0A1I1SD38"/>
<dbReference type="RefSeq" id="WP_092853841.1">
    <property type="nucleotide sequence ID" value="NZ_FOMI01000013.1"/>
</dbReference>
<proteinExistence type="predicted"/>
<sequence>MIKKFTILILLIYFKGISQETQIVHIDRFDNDKNDWGITDTNKWLCKIDNGKLLIENRLDDIWVYFDAENIKNLPNRAYSEISFDFNITQEDLENGGAGLAFINDMNSKEFESVYLIIQKDISYLSKLSNSYSEGGFTLNGSSKTPKLQSTNVVKIVLDNQQKSTKSASTKVYINGVLTLESEWNISNFNKIGLISYGQHKTYYDNFVVKQSTELNYVEDAFDYIFIDNQQLIDHNGIETTSLTKYIPIEIVDNQNILSTKDLIKSLKKNNKCSSIETKKVDFNGKKREMFSFNYGNSLIEFFTDTEKPNPIQINFLEKDDLDNFFKIYSDYNSYRNTDKDKSQWASNPWFSILRFDDSFRATIWRGM</sequence>
<gene>
    <name evidence="1" type="ORF">SAMN04487987_11331</name>
</gene>
<accession>A0A1I1SD38</accession>
<dbReference type="OrthoDB" id="9947928at2"/>
<protein>
    <submittedName>
        <fullName evidence="1">Uncharacterized protein</fullName>
    </submittedName>
</protein>
<organism evidence="1 2">
    <name type="scientific">Algibacter pectinivorans</name>
    <dbReference type="NCBI Taxonomy" id="870482"/>
    <lineage>
        <taxon>Bacteria</taxon>
        <taxon>Pseudomonadati</taxon>
        <taxon>Bacteroidota</taxon>
        <taxon>Flavobacteriia</taxon>
        <taxon>Flavobacteriales</taxon>
        <taxon>Flavobacteriaceae</taxon>
        <taxon>Algibacter</taxon>
    </lineage>
</organism>
<name>A0A1I1SD38_9FLAO</name>
<dbReference type="STRING" id="870482.SAMN04487987_11331"/>